<reference evidence="10 11" key="1">
    <citation type="submission" date="2020-09" db="EMBL/GenBank/DDBJ databases">
        <title>Parvimonas S3374 sp. nov.</title>
        <authorList>
            <person name="Buhl M."/>
        </authorList>
    </citation>
    <scope>NUCLEOTIDE SEQUENCE [LARGE SCALE GENOMIC DNA]</scope>
    <source>
        <strain evidence="10 11">S3374</strain>
    </source>
</reference>
<feature type="transmembrane region" description="Helical" evidence="7">
    <location>
        <begin position="279"/>
        <end position="304"/>
    </location>
</feature>
<evidence type="ECO:0000256" key="5">
    <source>
        <dbReference type="ARBA" id="ARBA00022989"/>
    </source>
</evidence>
<dbReference type="InterPro" id="IPR036640">
    <property type="entry name" value="ABC1_TM_sf"/>
</dbReference>
<dbReference type="PROSITE" id="PS50893">
    <property type="entry name" value="ABC_TRANSPORTER_2"/>
    <property type="match status" value="1"/>
</dbReference>
<dbReference type="GO" id="GO:0005524">
    <property type="term" value="F:ATP binding"/>
    <property type="evidence" value="ECO:0007669"/>
    <property type="project" value="UniProtKB-KW"/>
</dbReference>
<keyword evidence="3" id="KW-0547">Nucleotide-binding</keyword>
<keyword evidence="2 7" id="KW-0812">Transmembrane</keyword>
<dbReference type="SUPFAM" id="SSF90123">
    <property type="entry name" value="ABC transporter transmembrane region"/>
    <property type="match status" value="1"/>
</dbReference>
<dbReference type="InterPro" id="IPR003593">
    <property type="entry name" value="AAA+_ATPase"/>
</dbReference>
<evidence type="ECO:0000256" key="6">
    <source>
        <dbReference type="ARBA" id="ARBA00023136"/>
    </source>
</evidence>
<feature type="domain" description="ABC transmembrane type-1" evidence="9">
    <location>
        <begin position="23"/>
        <end position="298"/>
    </location>
</feature>
<dbReference type="SUPFAM" id="SSF52540">
    <property type="entry name" value="P-loop containing nucleoside triphosphate hydrolases"/>
    <property type="match status" value="1"/>
</dbReference>
<feature type="transmembrane region" description="Helical" evidence="7">
    <location>
        <begin position="131"/>
        <end position="153"/>
    </location>
</feature>
<dbReference type="Pfam" id="PF00005">
    <property type="entry name" value="ABC_tran"/>
    <property type="match status" value="1"/>
</dbReference>
<feature type="transmembrane region" description="Helical" evidence="7">
    <location>
        <begin position="21"/>
        <end position="40"/>
    </location>
</feature>
<feature type="domain" description="ABC transporter" evidence="8">
    <location>
        <begin position="340"/>
        <end position="577"/>
    </location>
</feature>
<evidence type="ECO:0000256" key="2">
    <source>
        <dbReference type="ARBA" id="ARBA00022692"/>
    </source>
</evidence>
<dbReference type="Proteomes" id="UP000823123">
    <property type="component" value="Unassembled WGS sequence"/>
</dbReference>
<dbReference type="EMBL" id="JACVDA010000007">
    <property type="protein sequence ID" value="MBK1468357.1"/>
    <property type="molecule type" value="Genomic_DNA"/>
</dbReference>
<organism evidence="10 11">
    <name type="scientific">Parvimonas parva</name>
    <dbReference type="NCBI Taxonomy" id="2769485"/>
    <lineage>
        <taxon>Bacteria</taxon>
        <taxon>Bacillati</taxon>
        <taxon>Bacillota</taxon>
        <taxon>Tissierellia</taxon>
        <taxon>Tissierellales</taxon>
        <taxon>Peptoniphilaceae</taxon>
        <taxon>Parvimonas</taxon>
    </lineage>
</organism>
<sequence length="584" mass="68630">MSKYFKFLNYCFRIDSKFFSIYIILGIFSIFTPYLYINVFSNIFDSLMKNLSNNIFDRNIVLYFILLVLLTVYMWFFETVESKVKDLFELSVDSKVVINQLEKLSKLKQDSFEDKEVYDLINRVCGEDRKFIALTFVSIIGLFVIICQSMIYFYFISKISFILACVLVLIVMPIFYLSNKFGKVNYEFNKSFTYIFRKNKFLYNIFIEKSFAKEKEIFNFGEFYKQKWNLQDNIIRKKYNIINLKWFASIKFSNIITEIITFIIIFSVLFNFSSNNVTIGFVVAFISSISKFINSISWGVPYYLKDISEGMEYFIESMLFFNLDEENYEKNDSLYNLEKIEFKNVNFKYPNGETCVLKDVSFTFERSKHYAIVGLNGSGKSTIVKLILGIYSNFSGNILLNGQSISKFNYDSLRKNIVVLNQDFKKYNLSFKDNIILGEQFDEKKFNSIISKLELGSLINKLKDGIETNLGNFEIGASDLSGGEWHKIAFARILYRDSPFYIFDEPISSYDSISEKEFVDKVNKYFKDKMCLIISHRFSIIKDCDYIYVIQDGEILQSGTHSDLKSVDGIYRKMFESQKGLFYE</sequence>
<evidence type="ECO:0000259" key="9">
    <source>
        <dbReference type="PROSITE" id="PS50929"/>
    </source>
</evidence>
<keyword evidence="4 10" id="KW-0067">ATP-binding</keyword>
<dbReference type="InterPro" id="IPR003439">
    <property type="entry name" value="ABC_transporter-like_ATP-bd"/>
</dbReference>
<dbReference type="Gene3D" id="1.20.1560.10">
    <property type="entry name" value="ABC transporter type 1, transmembrane domain"/>
    <property type="match status" value="1"/>
</dbReference>
<keyword evidence="11" id="KW-1185">Reference proteome</keyword>
<dbReference type="RefSeq" id="WP_201275298.1">
    <property type="nucleotide sequence ID" value="NZ_JACVDA010000007.1"/>
</dbReference>
<evidence type="ECO:0000313" key="11">
    <source>
        <dbReference type="Proteomes" id="UP000823123"/>
    </source>
</evidence>
<name>A0ABS1C8C5_9FIRM</name>
<evidence type="ECO:0000256" key="7">
    <source>
        <dbReference type="SAM" id="Phobius"/>
    </source>
</evidence>
<evidence type="ECO:0000313" key="10">
    <source>
        <dbReference type="EMBL" id="MBK1468357.1"/>
    </source>
</evidence>
<keyword evidence="6 7" id="KW-0472">Membrane</keyword>
<feature type="transmembrane region" description="Helical" evidence="7">
    <location>
        <begin position="60"/>
        <end position="77"/>
    </location>
</feature>
<dbReference type="Gene3D" id="3.40.50.300">
    <property type="entry name" value="P-loop containing nucleotide triphosphate hydrolases"/>
    <property type="match status" value="1"/>
</dbReference>
<proteinExistence type="predicted"/>
<accession>A0ABS1C8C5</accession>
<dbReference type="InterPro" id="IPR011527">
    <property type="entry name" value="ABC1_TM_dom"/>
</dbReference>
<evidence type="ECO:0000256" key="3">
    <source>
        <dbReference type="ARBA" id="ARBA00022741"/>
    </source>
</evidence>
<feature type="transmembrane region" description="Helical" evidence="7">
    <location>
        <begin position="255"/>
        <end position="273"/>
    </location>
</feature>
<dbReference type="PANTHER" id="PTHR24221">
    <property type="entry name" value="ATP-BINDING CASSETTE SUB-FAMILY B"/>
    <property type="match status" value="1"/>
</dbReference>
<dbReference type="InterPro" id="IPR039421">
    <property type="entry name" value="Type_1_exporter"/>
</dbReference>
<dbReference type="PROSITE" id="PS50929">
    <property type="entry name" value="ABC_TM1F"/>
    <property type="match status" value="1"/>
</dbReference>
<comment type="subcellular location">
    <subcellularLocation>
        <location evidence="1">Cell membrane</location>
        <topology evidence="1">Multi-pass membrane protein</topology>
    </subcellularLocation>
</comment>
<dbReference type="PANTHER" id="PTHR24221:SF654">
    <property type="entry name" value="ATP-BINDING CASSETTE SUB-FAMILY B MEMBER 6"/>
    <property type="match status" value="1"/>
</dbReference>
<evidence type="ECO:0000256" key="4">
    <source>
        <dbReference type="ARBA" id="ARBA00022840"/>
    </source>
</evidence>
<gene>
    <name evidence="10" type="ORF">IBJ83_03390</name>
</gene>
<comment type="caution">
    <text evidence="10">The sequence shown here is derived from an EMBL/GenBank/DDBJ whole genome shotgun (WGS) entry which is preliminary data.</text>
</comment>
<protein>
    <submittedName>
        <fullName evidence="10">ABC transporter ATP-binding protein</fullName>
    </submittedName>
</protein>
<keyword evidence="5 7" id="KW-1133">Transmembrane helix</keyword>
<evidence type="ECO:0000256" key="1">
    <source>
        <dbReference type="ARBA" id="ARBA00004651"/>
    </source>
</evidence>
<evidence type="ECO:0000259" key="8">
    <source>
        <dbReference type="PROSITE" id="PS50893"/>
    </source>
</evidence>
<dbReference type="SMART" id="SM00382">
    <property type="entry name" value="AAA"/>
    <property type="match status" value="1"/>
</dbReference>
<dbReference type="InterPro" id="IPR027417">
    <property type="entry name" value="P-loop_NTPase"/>
</dbReference>
<feature type="transmembrane region" description="Helical" evidence="7">
    <location>
        <begin position="159"/>
        <end position="177"/>
    </location>
</feature>